<dbReference type="PANTHER" id="PTHR30222">
    <property type="entry name" value="SPERMIDINE/PUTRESCINE-BINDING PERIPLASMIC PROTEIN"/>
    <property type="match status" value="1"/>
</dbReference>
<dbReference type="PROSITE" id="PS51257">
    <property type="entry name" value="PROKAR_LIPOPROTEIN"/>
    <property type="match status" value="1"/>
</dbReference>
<proteinExistence type="predicted"/>
<evidence type="ECO:0000256" key="6">
    <source>
        <dbReference type="SAM" id="MobiDB-lite"/>
    </source>
</evidence>
<evidence type="ECO:0000313" key="8">
    <source>
        <dbReference type="EMBL" id="BDG62423.1"/>
    </source>
</evidence>
<feature type="chain" id="PRO_5041287259" evidence="7">
    <location>
        <begin position="20"/>
        <end position="385"/>
    </location>
</feature>
<dbReference type="CDD" id="cd13590">
    <property type="entry name" value="PBP2_PotD_PotF_like"/>
    <property type="match status" value="1"/>
</dbReference>
<dbReference type="PIRSF" id="PIRSF019574">
    <property type="entry name" value="Periplasmic_polyamine_BP"/>
    <property type="match status" value="1"/>
</dbReference>
<dbReference type="PANTHER" id="PTHR30222:SF17">
    <property type="entry name" value="SPERMIDINE_PUTRESCINE-BINDING PERIPLASMIC PROTEIN"/>
    <property type="match status" value="1"/>
</dbReference>
<dbReference type="GO" id="GO:0015846">
    <property type="term" value="P:polyamine transport"/>
    <property type="evidence" value="ECO:0007669"/>
    <property type="project" value="InterPro"/>
</dbReference>
<dbReference type="PRINTS" id="PR00909">
    <property type="entry name" value="SPERMDNBNDNG"/>
</dbReference>
<dbReference type="Gene3D" id="3.40.190.10">
    <property type="entry name" value="Periplasmic binding protein-like II"/>
    <property type="match status" value="2"/>
</dbReference>
<feature type="binding site" evidence="5">
    <location>
        <position position="75"/>
    </location>
    <ligand>
        <name>spermidine</name>
        <dbReference type="ChEBI" id="CHEBI:57834"/>
    </ligand>
</feature>
<keyword evidence="2" id="KW-0813">Transport</keyword>
<evidence type="ECO:0000256" key="7">
    <source>
        <dbReference type="SAM" id="SignalP"/>
    </source>
</evidence>
<protein>
    <submittedName>
        <fullName evidence="8">Periplasmic spermidine/putrescine-binding protein</fullName>
    </submittedName>
</protein>
<dbReference type="EMBL" id="AP025628">
    <property type="protein sequence ID" value="BDG62423.1"/>
    <property type="molecule type" value="Genomic_DNA"/>
</dbReference>
<name>A0AA35CPF8_9FIRM</name>
<feature type="region of interest" description="Disordered" evidence="6">
    <location>
        <begin position="27"/>
        <end position="60"/>
    </location>
</feature>
<gene>
    <name evidence="8" type="ORF">caldi_35130</name>
</gene>
<accession>A0AA35CPF8</accession>
<dbReference type="RefSeq" id="WP_264843011.1">
    <property type="nucleotide sequence ID" value="NZ_AP025628.1"/>
</dbReference>
<evidence type="ECO:0000256" key="3">
    <source>
        <dbReference type="ARBA" id="ARBA00022729"/>
    </source>
</evidence>
<dbReference type="GO" id="GO:0019808">
    <property type="term" value="F:polyamine binding"/>
    <property type="evidence" value="ECO:0007669"/>
    <property type="project" value="InterPro"/>
</dbReference>
<dbReference type="GO" id="GO:0042597">
    <property type="term" value="C:periplasmic space"/>
    <property type="evidence" value="ECO:0007669"/>
    <property type="project" value="UniProtKB-SubCell"/>
</dbReference>
<keyword evidence="9" id="KW-1185">Reference proteome</keyword>
<dbReference type="InterPro" id="IPR006059">
    <property type="entry name" value="SBP"/>
</dbReference>
<feature type="binding site" evidence="5">
    <location>
        <position position="123"/>
    </location>
    <ligand>
        <name>spermidine</name>
        <dbReference type="ChEBI" id="CHEBI:57834"/>
    </ligand>
</feature>
<dbReference type="KEGG" id="cmic:caldi_35130"/>
<feature type="binding site" evidence="5">
    <location>
        <begin position="205"/>
        <end position="208"/>
    </location>
    <ligand>
        <name>spermidine</name>
        <dbReference type="ChEBI" id="CHEBI:57834"/>
    </ligand>
</feature>
<dbReference type="AlphaFoldDB" id="A0AA35CPF8"/>
<dbReference type="SUPFAM" id="SSF53850">
    <property type="entry name" value="Periplasmic binding protein-like II"/>
    <property type="match status" value="1"/>
</dbReference>
<keyword evidence="4" id="KW-0574">Periplasm</keyword>
<sequence>MRKRFVGVAALLVLALALAACGGQGGQAPQQQGGAPAAQQPAGEQKPAQEGAQRSGAEVDRSKLSKELNLFIWTEYMPDEVLQEFEKEYGVKVNYDTYSSNEEALAKLQAGGALYDVVVPSDYMVQIMISQGLLEELDKSNIPNLKNAGKEYLDPPYDPGNRYSVPYMWGTVGIVYNKKYVKPEPTSWGDLWKPEYKGRVVLLDDSREVMGMALQLLGYSKNETDRAKLEEAKKKLIELLPNVKAFDSDSPKTLILSEEVWIGQTWNGEAALAMQENPDIGYVLPKEKGGRWQDNLVIPKGAPHKYTAEVFINYLYRPEVAAKIASAFPYGSPNVEAVKLLDAKIRQNAASYPPADKLAQAEWITDVGEATELYDQFFTEVKSSK</sequence>
<dbReference type="Proteomes" id="UP001163687">
    <property type="component" value="Chromosome"/>
</dbReference>
<evidence type="ECO:0000256" key="1">
    <source>
        <dbReference type="ARBA" id="ARBA00004418"/>
    </source>
</evidence>
<comment type="subcellular location">
    <subcellularLocation>
        <location evidence="1">Periplasm</location>
    </subcellularLocation>
</comment>
<evidence type="ECO:0000256" key="2">
    <source>
        <dbReference type="ARBA" id="ARBA00022448"/>
    </source>
</evidence>
<evidence type="ECO:0000256" key="4">
    <source>
        <dbReference type="ARBA" id="ARBA00022764"/>
    </source>
</evidence>
<evidence type="ECO:0000313" key="9">
    <source>
        <dbReference type="Proteomes" id="UP001163687"/>
    </source>
</evidence>
<organism evidence="8 9">
    <name type="scientific">Caldinitratiruptor microaerophilus</name>
    <dbReference type="NCBI Taxonomy" id="671077"/>
    <lineage>
        <taxon>Bacteria</taxon>
        <taxon>Bacillati</taxon>
        <taxon>Bacillota</taxon>
        <taxon>Clostridia</taxon>
        <taxon>Eubacteriales</taxon>
        <taxon>Symbiobacteriaceae</taxon>
        <taxon>Caldinitratiruptor</taxon>
    </lineage>
</organism>
<keyword evidence="3 7" id="KW-0732">Signal</keyword>
<evidence type="ECO:0000256" key="5">
    <source>
        <dbReference type="PIRSR" id="PIRSR019574-1"/>
    </source>
</evidence>
<feature type="signal peptide" evidence="7">
    <location>
        <begin position="1"/>
        <end position="19"/>
    </location>
</feature>
<dbReference type="InterPro" id="IPR001188">
    <property type="entry name" value="Sperm_putr-bd"/>
</dbReference>
<feature type="compositionally biased region" description="Low complexity" evidence="6">
    <location>
        <begin position="27"/>
        <end position="43"/>
    </location>
</feature>
<dbReference type="Pfam" id="PF13416">
    <property type="entry name" value="SBP_bac_8"/>
    <property type="match status" value="1"/>
</dbReference>
<reference evidence="8" key="1">
    <citation type="submission" date="2022-03" db="EMBL/GenBank/DDBJ databases">
        <title>Complete genome sequence of Caldinitratiruptor microaerophilus.</title>
        <authorList>
            <person name="Mukaiyama R."/>
            <person name="Nishiyama T."/>
            <person name="Ueda K."/>
        </authorList>
    </citation>
    <scope>NUCLEOTIDE SEQUENCE</scope>
    <source>
        <strain evidence="8">JCM 16183</strain>
    </source>
</reference>